<evidence type="ECO:0000259" key="12">
    <source>
        <dbReference type="Pfam" id="PF00266"/>
    </source>
</evidence>
<evidence type="ECO:0000256" key="11">
    <source>
        <dbReference type="RuleBase" id="RU004506"/>
    </source>
</evidence>
<dbReference type="InterPro" id="IPR015424">
    <property type="entry name" value="PyrdxlP-dep_Trfase"/>
</dbReference>
<dbReference type="GO" id="GO:0031071">
    <property type="term" value="F:cysteine desulfurase activity"/>
    <property type="evidence" value="ECO:0007669"/>
    <property type="project" value="UniProtKB-UniRule"/>
</dbReference>
<dbReference type="GO" id="GO:0008168">
    <property type="term" value="F:methyltransferase activity"/>
    <property type="evidence" value="ECO:0007669"/>
    <property type="project" value="UniProtKB-KW"/>
</dbReference>
<feature type="domain" description="Aminotransferase class V" evidence="12">
    <location>
        <begin position="35"/>
        <end position="404"/>
    </location>
</feature>
<dbReference type="InterPro" id="IPR000192">
    <property type="entry name" value="Aminotrans_V_dom"/>
</dbReference>
<dbReference type="GO" id="GO:0006534">
    <property type="term" value="P:cysteine metabolic process"/>
    <property type="evidence" value="ECO:0007669"/>
    <property type="project" value="UniProtKB-UniRule"/>
</dbReference>
<dbReference type="GO" id="GO:0016491">
    <property type="term" value="F:oxidoreductase activity"/>
    <property type="evidence" value="ECO:0007669"/>
    <property type="project" value="UniProtKB-KW"/>
</dbReference>
<evidence type="ECO:0000256" key="10">
    <source>
        <dbReference type="RuleBase" id="RU004504"/>
    </source>
</evidence>
<evidence type="ECO:0000256" key="5">
    <source>
        <dbReference type="ARBA" id="ARBA00012239"/>
    </source>
</evidence>
<evidence type="ECO:0000313" key="14">
    <source>
        <dbReference type="Proteomes" id="UP000016762"/>
    </source>
</evidence>
<keyword evidence="13" id="KW-0489">Methyltransferase</keyword>
<dbReference type="InterPro" id="IPR010970">
    <property type="entry name" value="Cys_dSase_SufS"/>
</dbReference>
<comment type="caution">
    <text evidence="13">The sequence shown here is derived from an EMBL/GenBank/DDBJ whole genome shotgun (WGS) entry which is preliminary data.</text>
</comment>
<evidence type="ECO:0000256" key="1">
    <source>
        <dbReference type="ARBA" id="ARBA00001933"/>
    </source>
</evidence>
<dbReference type="InterPro" id="IPR015422">
    <property type="entry name" value="PyrdxlP-dep_Trfase_small"/>
</dbReference>
<evidence type="ECO:0000256" key="9">
    <source>
        <dbReference type="ARBA" id="ARBA00050776"/>
    </source>
</evidence>
<dbReference type="Pfam" id="PF00266">
    <property type="entry name" value="Aminotran_5"/>
    <property type="match status" value="1"/>
</dbReference>
<comment type="similarity">
    <text evidence="4 11">Belongs to the class-V pyridoxal-phosphate-dependent aminotransferase family. Csd subfamily.</text>
</comment>
<dbReference type="CDD" id="cd06453">
    <property type="entry name" value="SufS_like"/>
    <property type="match status" value="1"/>
</dbReference>
<gene>
    <name evidence="13" type="primary">rsmA</name>
    <name evidence="13" type="ORF">RS24_00495</name>
</gene>
<dbReference type="PATRIC" id="fig|1397666.3.peg.437"/>
<evidence type="ECO:0000256" key="7">
    <source>
        <dbReference type="ARBA" id="ARBA00022679"/>
    </source>
</evidence>
<dbReference type="STRING" id="1397666.RS24_00495"/>
<dbReference type="PIRSF" id="PIRSF005572">
    <property type="entry name" value="NifS"/>
    <property type="match status" value="1"/>
</dbReference>
<comment type="function">
    <text evidence="2 11">Catalyzes the removal of elemental sulfur and selenium atoms from L-cysteine, L-cystine, L-selenocysteine, and L-selenocystine to produce L-alanine.</text>
</comment>
<dbReference type="eggNOG" id="COG0520">
    <property type="taxonomic scope" value="Bacteria"/>
</dbReference>
<keyword evidence="8 11" id="KW-0663">Pyridoxal phosphate</keyword>
<dbReference type="InterPro" id="IPR020578">
    <property type="entry name" value="Aminotrans_V_PyrdxlP_BS"/>
</dbReference>
<dbReference type="PANTHER" id="PTHR43586">
    <property type="entry name" value="CYSTEINE DESULFURASE"/>
    <property type="match status" value="1"/>
</dbReference>
<dbReference type="EC" id="2.8.1.7" evidence="5 11"/>
<dbReference type="EMBL" id="AWXE01000001">
    <property type="protein sequence ID" value="ERL47526.1"/>
    <property type="molecule type" value="Genomic_DNA"/>
</dbReference>
<dbReference type="InterPro" id="IPR015421">
    <property type="entry name" value="PyrdxlP-dep_Trfase_major"/>
</dbReference>
<evidence type="ECO:0000256" key="6">
    <source>
        <dbReference type="ARBA" id="ARBA00013558"/>
    </source>
</evidence>
<evidence type="ECO:0000256" key="8">
    <source>
        <dbReference type="ARBA" id="ARBA00022898"/>
    </source>
</evidence>
<keyword evidence="14" id="KW-1185">Reference proteome</keyword>
<dbReference type="NCBIfam" id="TIGR01979">
    <property type="entry name" value="sufS"/>
    <property type="match status" value="1"/>
</dbReference>
<dbReference type="Proteomes" id="UP000016762">
    <property type="component" value="Unassembled WGS sequence"/>
</dbReference>
<evidence type="ECO:0000256" key="4">
    <source>
        <dbReference type="ARBA" id="ARBA00010447"/>
    </source>
</evidence>
<evidence type="ECO:0000313" key="13">
    <source>
        <dbReference type="EMBL" id="ERL47526.1"/>
    </source>
</evidence>
<accession>U2XXA3</accession>
<dbReference type="GO" id="GO:0030170">
    <property type="term" value="F:pyridoxal phosphate binding"/>
    <property type="evidence" value="ECO:0007669"/>
    <property type="project" value="UniProtKB-UniRule"/>
</dbReference>
<dbReference type="Gene3D" id="3.90.1150.10">
    <property type="entry name" value="Aspartate Aminotransferase, domain 1"/>
    <property type="match status" value="1"/>
</dbReference>
<sequence length="416" mass="46016">MQKAEVMTMNTAFDVQKIRADFPILSMEVYGKPLIYLDNAASAQKPLQVMNAMNEAMTSGYANVHRGLHYLSNKATDDFEVAREDVRRFLNASSLEEVIFTGGATDALNLVAQCYGADHIGEGDEIILSEMEHHSNIVPWHYLREHKGAVIKWVRVHDDGAFDMEDYKNLLGPKTKFVALTQMSNALGTITPMKEIIRLAHEHGAPVLVDGCQGAVHLETDVQDLDCDFYVLSGHKLYGPSGIGALYGKADYLNRMRPYRGGGEMIREVTLDNVTYGDLPHKFEAGTPPILEVIGLGAAIRYIESYGRKEIAAHENDLLEYATRKMTDINNLSIMGTAPEKGSVISFTIKDIHPHDLATVIDRSGVAVRAGHHCAQPLMKRFGVTATARASFAMYNTRDEIDSLVESIHKAVSFFG</sequence>
<protein>
    <recommendedName>
        <fullName evidence="6 11">Cysteine desulfurase</fullName>
        <ecNumber evidence="5 11">2.8.1.7</ecNumber>
    </recommendedName>
</protein>
<dbReference type="RefSeq" id="WP_021776544.1">
    <property type="nucleotide sequence ID" value="NZ_AWXE01000001.1"/>
</dbReference>
<keyword evidence="7 11" id="KW-0808">Transferase</keyword>
<comment type="cofactor">
    <cofactor evidence="1 10">
        <name>pyridoxal 5'-phosphate</name>
        <dbReference type="ChEBI" id="CHEBI:597326"/>
    </cofactor>
</comment>
<dbReference type="PROSITE" id="PS00595">
    <property type="entry name" value="AA_TRANSFER_CLASS_5"/>
    <property type="match status" value="1"/>
</dbReference>
<dbReference type="Gene3D" id="3.40.640.10">
    <property type="entry name" value="Type I PLP-dependent aspartate aminotransferase-like (Major domain)"/>
    <property type="match status" value="1"/>
</dbReference>
<dbReference type="SUPFAM" id="SSF53383">
    <property type="entry name" value="PLP-dependent transferases"/>
    <property type="match status" value="1"/>
</dbReference>
<name>U2XXA3_9PROT</name>
<proteinExistence type="inferred from homology"/>
<evidence type="ECO:0000256" key="3">
    <source>
        <dbReference type="ARBA" id="ARBA00003120"/>
    </source>
</evidence>
<organism evidence="13 14">
    <name type="scientific">Candidatus Micropelagius thuwalensis</name>
    <dbReference type="NCBI Taxonomy" id="1397666"/>
    <lineage>
        <taxon>Bacteria</taxon>
        <taxon>Pseudomonadati</taxon>
        <taxon>Pseudomonadota</taxon>
        <taxon>Alphaproteobacteria</taxon>
        <taxon>PS1 clade</taxon>
        <taxon>Candidatus Micropelagius</taxon>
    </lineage>
</organism>
<reference evidence="13 14" key="1">
    <citation type="journal article" date="2014" name="FEMS Microbiol. Ecol.">
        <title>Genomic differentiation among two strains of the PS1 clade isolated from geographically separated marine habitats.</title>
        <authorList>
            <person name="Jimenez-Infante F."/>
            <person name="Ngugi D.K."/>
            <person name="Alam I."/>
            <person name="Rashid M."/>
            <person name="Baalawi W."/>
            <person name="Kamau A.A."/>
            <person name="Bajic V.B."/>
            <person name="Stingl U."/>
        </authorList>
    </citation>
    <scope>NUCLEOTIDE SEQUENCE [LARGE SCALE GENOMIC DNA]</scope>
    <source>
        <strain evidence="13 14">RS24</strain>
    </source>
</reference>
<keyword evidence="13" id="KW-0560">Oxidoreductase</keyword>
<evidence type="ECO:0000256" key="2">
    <source>
        <dbReference type="ARBA" id="ARBA00002824"/>
    </source>
</evidence>
<dbReference type="PANTHER" id="PTHR43586:SF8">
    <property type="entry name" value="CYSTEINE DESULFURASE 1, CHLOROPLASTIC"/>
    <property type="match status" value="1"/>
</dbReference>
<dbReference type="InterPro" id="IPR016454">
    <property type="entry name" value="Cysteine_dSase"/>
</dbReference>
<comment type="catalytic activity">
    <reaction evidence="9 11">
        <text>(sulfur carrier)-H + L-cysteine = (sulfur carrier)-SH + L-alanine</text>
        <dbReference type="Rhea" id="RHEA:43892"/>
        <dbReference type="Rhea" id="RHEA-COMP:14737"/>
        <dbReference type="Rhea" id="RHEA-COMP:14739"/>
        <dbReference type="ChEBI" id="CHEBI:29917"/>
        <dbReference type="ChEBI" id="CHEBI:35235"/>
        <dbReference type="ChEBI" id="CHEBI:57972"/>
        <dbReference type="ChEBI" id="CHEBI:64428"/>
        <dbReference type="EC" id="2.8.1.7"/>
    </reaction>
</comment>
<comment type="function">
    <text evidence="3">Catalyzes the removal of elemental sulfur atoms from cysteine to produce alanine. Seems to participate in the biosynthesis of the nitrogenase metalloclusters by providing the inorganic sulfur required for the Fe-S core formation.</text>
</comment>
<dbReference type="GO" id="GO:0032259">
    <property type="term" value="P:methylation"/>
    <property type="evidence" value="ECO:0007669"/>
    <property type="project" value="UniProtKB-KW"/>
</dbReference>
<dbReference type="AlphaFoldDB" id="U2XXA3"/>